<dbReference type="GO" id="GO:0004674">
    <property type="term" value="F:protein serine/threonine kinase activity"/>
    <property type="evidence" value="ECO:0007669"/>
    <property type="project" value="TreeGrafter"/>
</dbReference>
<gene>
    <name evidence="2" type="ORF">C8F04DRAFT_1087915</name>
</gene>
<comment type="caution">
    <text evidence="2">The sequence shown here is derived from an EMBL/GenBank/DDBJ whole genome shotgun (WGS) entry which is preliminary data.</text>
</comment>
<dbReference type="Gene3D" id="3.30.200.20">
    <property type="entry name" value="Phosphorylase Kinase, domain 1"/>
    <property type="match status" value="1"/>
</dbReference>
<dbReference type="InterPro" id="IPR000719">
    <property type="entry name" value="Prot_kinase_dom"/>
</dbReference>
<proteinExistence type="predicted"/>
<dbReference type="PANTHER" id="PTHR44329">
    <property type="entry name" value="SERINE/THREONINE-PROTEIN KINASE TNNI3K-RELATED"/>
    <property type="match status" value="1"/>
</dbReference>
<dbReference type="AlphaFoldDB" id="A0AAD6T475"/>
<dbReference type="PROSITE" id="PS50011">
    <property type="entry name" value="PROTEIN_KINASE_DOM"/>
    <property type="match status" value="1"/>
</dbReference>
<evidence type="ECO:0000313" key="2">
    <source>
        <dbReference type="EMBL" id="KAJ7038897.1"/>
    </source>
</evidence>
<evidence type="ECO:0000313" key="3">
    <source>
        <dbReference type="Proteomes" id="UP001218188"/>
    </source>
</evidence>
<dbReference type="Pfam" id="PF07714">
    <property type="entry name" value="PK_Tyr_Ser-Thr"/>
    <property type="match status" value="1"/>
</dbReference>
<dbReference type="EMBL" id="JARJCM010000029">
    <property type="protein sequence ID" value="KAJ7038897.1"/>
    <property type="molecule type" value="Genomic_DNA"/>
</dbReference>
<protein>
    <recommendedName>
        <fullName evidence="1">Protein kinase domain-containing protein</fullName>
    </recommendedName>
</protein>
<keyword evidence="3" id="KW-1185">Reference proteome</keyword>
<accession>A0AAD6T475</accession>
<dbReference type="SUPFAM" id="SSF56112">
    <property type="entry name" value="Protein kinase-like (PK-like)"/>
    <property type="match status" value="1"/>
</dbReference>
<feature type="domain" description="Protein kinase" evidence="1">
    <location>
        <begin position="410"/>
        <end position="497"/>
    </location>
</feature>
<evidence type="ECO:0000259" key="1">
    <source>
        <dbReference type="PROSITE" id="PS50011"/>
    </source>
</evidence>
<dbReference type="InterPro" id="IPR001245">
    <property type="entry name" value="Ser-Thr/Tyr_kinase_cat_dom"/>
</dbReference>
<sequence>MMSEVYSIGNLRTIPWAHYCNCLTQQIGVAAAHSIATPPQLDKDSVVGRALYELVVSPWPLTFWTTFRAVVNDKTDLLAFLDILACNDELFAWDDDDDLNLHCVLVAGVDHRPGLYPRDWGQLMVEIDLGSWCRINEMTRTKDQLGRGSDDWRIRLAAIILRYSGSLTVPQNVLTPLNISLDEFPYTSVSRAVATTYKTQTHEADFESEQFWAGPELQHWVLKRGEDLCRGIWRRSPHLSALQQVETMHLVLTGFHPNLTLYIHSLLTQIGFNRFQELQRDEKASNLLKALKEYYLHVEQLLVLLKYSIANSHINAPWDSHAVAQTISKHLQRDVLTAAVRLVIFLGHEESYREFLACRGMEAQHLLDLLQDLLDLDSLAGAKPVICKGMLRLSRASGLHPRCFPVSGFQAIGEQVAAGGFGDIWKGRVCGQTVSIKIMRIFQDSDTQVIVKEFGREALIWCQLCHPNLLPFFGLYYLENRLCLISPWMENGNVLEF</sequence>
<dbReference type="GO" id="GO:0005524">
    <property type="term" value="F:ATP binding"/>
    <property type="evidence" value="ECO:0007669"/>
    <property type="project" value="InterPro"/>
</dbReference>
<dbReference type="Proteomes" id="UP001218188">
    <property type="component" value="Unassembled WGS sequence"/>
</dbReference>
<dbReference type="InterPro" id="IPR051681">
    <property type="entry name" value="Ser/Thr_Kinases-Pseudokinases"/>
</dbReference>
<organism evidence="2 3">
    <name type="scientific">Mycena alexandri</name>
    <dbReference type="NCBI Taxonomy" id="1745969"/>
    <lineage>
        <taxon>Eukaryota</taxon>
        <taxon>Fungi</taxon>
        <taxon>Dikarya</taxon>
        <taxon>Basidiomycota</taxon>
        <taxon>Agaricomycotina</taxon>
        <taxon>Agaricomycetes</taxon>
        <taxon>Agaricomycetidae</taxon>
        <taxon>Agaricales</taxon>
        <taxon>Marasmiineae</taxon>
        <taxon>Mycenaceae</taxon>
        <taxon>Mycena</taxon>
    </lineage>
</organism>
<reference evidence="2" key="1">
    <citation type="submission" date="2023-03" db="EMBL/GenBank/DDBJ databases">
        <title>Massive genome expansion in bonnet fungi (Mycena s.s.) driven by repeated elements and novel gene families across ecological guilds.</title>
        <authorList>
            <consortium name="Lawrence Berkeley National Laboratory"/>
            <person name="Harder C.B."/>
            <person name="Miyauchi S."/>
            <person name="Viragh M."/>
            <person name="Kuo A."/>
            <person name="Thoen E."/>
            <person name="Andreopoulos B."/>
            <person name="Lu D."/>
            <person name="Skrede I."/>
            <person name="Drula E."/>
            <person name="Henrissat B."/>
            <person name="Morin E."/>
            <person name="Kohler A."/>
            <person name="Barry K."/>
            <person name="LaButti K."/>
            <person name="Morin E."/>
            <person name="Salamov A."/>
            <person name="Lipzen A."/>
            <person name="Mereny Z."/>
            <person name="Hegedus B."/>
            <person name="Baldrian P."/>
            <person name="Stursova M."/>
            <person name="Weitz H."/>
            <person name="Taylor A."/>
            <person name="Grigoriev I.V."/>
            <person name="Nagy L.G."/>
            <person name="Martin F."/>
            <person name="Kauserud H."/>
        </authorList>
    </citation>
    <scope>NUCLEOTIDE SEQUENCE</scope>
    <source>
        <strain evidence="2">CBHHK200</strain>
    </source>
</reference>
<name>A0AAD6T475_9AGAR</name>
<dbReference type="InterPro" id="IPR011009">
    <property type="entry name" value="Kinase-like_dom_sf"/>
</dbReference>